<protein>
    <recommendedName>
        <fullName evidence="1">HicB-like antitoxin of toxin-antitoxin system domain-containing protein</fullName>
    </recommendedName>
</protein>
<accession>A0A2N7U9I7</accession>
<reference evidence="2 3" key="1">
    <citation type="submission" date="2018-01" db="EMBL/GenBank/DDBJ databases">
        <title>Halomonas endophytica sp. nov., isolated from storage liquid in the stems of Populus euphratica.</title>
        <authorList>
            <person name="Chen C."/>
        </authorList>
    </citation>
    <scope>NUCLEOTIDE SEQUENCE [LARGE SCALE GENOMIC DNA]</scope>
    <source>
        <strain evidence="2 3">MC28</strain>
    </source>
</reference>
<dbReference type="PANTHER" id="PTHR34504">
    <property type="entry name" value="ANTITOXIN HICB"/>
    <property type="match status" value="1"/>
</dbReference>
<dbReference type="RefSeq" id="WP_102652040.1">
    <property type="nucleotide sequence ID" value="NZ_PNRF01000009.1"/>
</dbReference>
<evidence type="ECO:0000313" key="2">
    <source>
        <dbReference type="EMBL" id="PMR77097.1"/>
    </source>
</evidence>
<dbReference type="Proteomes" id="UP000235803">
    <property type="component" value="Unassembled WGS sequence"/>
</dbReference>
<dbReference type="InterPro" id="IPR031807">
    <property type="entry name" value="HicB-like"/>
</dbReference>
<keyword evidence="3" id="KW-1185">Reference proteome</keyword>
<comment type="caution">
    <text evidence="2">The sequence shown here is derived from an EMBL/GenBank/DDBJ whole genome shotgun (WGS) entry which is preliminary data.</text>
</comment>
<evidence type="ECO:0000313" key="3">
    <source>
        <dbReference type="Proteomes" id="UP000235803"/>
    </source>
</evidence>
<dbReference type="AlphaFoldDB" id="A0A2N7U9I7"/>
<dbReference type="InterPro" id="IPR035069">
    <property type="entry name" value="TTHA1013/TTHA0281-like"/>
</dbReference>
<proteinExistence type="predicted"/>
<organism evidence="2 3">
    <name type="scientific">Billgrantia endophytica</name>
    <dbReference type="NCBI Taxonomy" id="2033802"/>
    <lineage>
        <taxon>Bacteria</taxon>
        <taxon>Pseudomonadati</taxon>
        <taxon>Pseudomonadota</taxon>
        <taxon>Gammaproteobacteria</taxon>
        <taxon>Oceanospirillales</taxon>
        <taxon>Halomonadaceae</taxon>
        <taxon>Billgrantia</taxon>
    </lineage>
</organism>
<dbReference type="CDD" id="cd22231">
    <property type="entry name" value="RHH_NikR_HicB-like"/>
    <property type="match status" value="1"/>
</dbReference>
<sequence length="137" mass="15046">MHYPIAIEIGDEQHAYGVVVPDLPGCFSAGDTFDEAIANAREAIEGHLEVLAEHGDPIPMTKSLEQHVANPEFAGWIWAAVEIDMAPYLGKSHKINVTLPELLIKRIDTTVARNSDYKTRSGFLAEAALHELERCAP</sequence>
<feature type="domain" description="HicB-like antitoxin of toxin-antitoxin system" evidence="1">
    <location>
        <begin position="3"/>
        <end position="128"/>
    </location>
</feature>
<dbReference type="Gene3D" id="3.30.160.250">
    <property type="match status" value="1"/>
</dbReference>
<evidence type="ECO:0000259" key="1">
    <source>
        <dbReference type="Pfam" id="PF15919"/>
    </source>
</evidence>
<name>A0A2N7U9I7_9GAMM</name>
<dbReference type="OrthoDB" id="9807959at2"/>
<dbReference type="EMBL" id="PNRF01000009">
    <property type="protein sequence ID" value="PMR77097.1"/>
    <property type="molecule type" value="Genomic_DNA"/>
</dbReference>
<dbReference type="InterPro" id="IPR051404">
    <property type="entry name" value="TA_system_antitoxin"/>
</dbReference>
<dbReference type="PANTHER" id="PTHR34504:SF2">
    <property type="entry name" value="UPF0150 PROTEIN SSL0259"/>
    <property type="match status" value="1"/>
</dbReference>
<dbReference type="Pfam" id="PF15919">
    <property type="entry name" value="HicB_lk_antitox"/>
    <property type="match status" value="1"/>
</dbReference>
<gene>
    <name evidence="2" type="ORF">C1H69_03545</name>
</gene>
<dbReference type="SUPFAM" id="SSF143100">
    <property type="entry name" value="TTHA1013/TTHA0281-like"/>
    <property type="match status" value="1"/>
</dbReference>